<protein>
    <submittedName>
        <fullName evidence="2">Uncharacterized protein</fullName>
    </submittedName>
</protein>
<dbReference type="AlphaFoldDB" id="A0A1C5JED6"/>
<feature type="region of interest" description="Disordered" evidence="1">
    <location>
        <begin position="574"/>
        <end position="597"/>
    </location>
</feature>
<name>A0A1C5JED6_9ACTN</name>
<evidence type="ECO:0000313" key="3">
    <source>
        <dbReference type="Proteomes" id="UP000199360"/>
    </source>
</evidence>
<feature type="compositionally biased region" description="Basic residues" evidence="1">
    <location>
        <begin position="354"/>
        <end position="378"/>
    </location>
</feature>
<feature type="compositionally biased region" description="Basic residues" evidence="1">
    <location>
        <begin position="290"/>
        <end position="299"/>
    </location>
</feature>
<feature type="compositionally biased region" description="Basic residues" evidence="1">
    <location>
        <begin position="260"/>
        <end position="282"/>
    </location>
</feature>
<reference evidence="3" key="1">
    <citation type="submission" date="2016-06" db="EMBL/GenBank/DDBJ databases">
        <authorList>
            <person name="Varghese N."/>
            <person name="Submissions Spin"/>
        </authorList>
    </citation>
    <scope>NUCLEOTIDE SEQUENCE [LARGE SCALE GENOMIC DNA]</scope>
    <source>
        <strain evidence="3">DSM 45647</strain>
    </source>
</reference>
<feature type="compositionally biased region" description="Basic residues" evidence="1">
    <location>
        <begin position="308"/>
        <end position="331"/>
    </location>
</feature>
<keyword evidence="3" id="KW-1185">Reference proteome</keyword>
<feature type="compositionally biased region" description="Gly residues" evidence="1">
    <location>
        <begin position="419"/>
        <end position="428"/>
    </location>
</feature>
<feature type="compositionally biased region" description="Basic residues" evidence="1">
    <location>
        <begin position="155"/>
        <end position="196"/>
    </location>
</feature>
<organism evidence="2 3">
    <name type="scientific">Micromonospora humi</name>
    <dbReference type="NCBI Taxonomy" id="745366"/>
    <lineage>
        <taxon>Bacteria</taxon>
        <taxon>Bacillati</taxon>
        <taxon>Actinomycetota</taxon>
        <taxon>Actinomycetes</taxon>
        <taxon>Micromonosporales</taxon>
        <taxon>Micromonosporaceae</taxon>
        <taxon>Micromonospora</taxon>
    </lineage>
</organism>
<feature type="region of interest" description="Disordered" evidence="1">
    <location>
        <begin position="142"/>
        <end position="433"/>
    </location>
</feature>
<feature type="compositionally biased region" description="Basic residues" evidence="1">
    <location>
        <begin position="386"/>
        <end position="409"/>
    </location>
</feature>
<feature type="compositionally biased region" description="Basic residues" evidence="1">
    <location>
        <begin position="217"/>
        <end position="252"/>
    </location>
</feature>
<accession>A0A1C5JED6</accession>
<evidence type="ECO:0000313" key="2">
    <source>
        <dbReference type="EMBL" id="SCG68569.1"/>
    </source>
</evidence>
<evidence type="ECO:0000256" key="1">
    <source>
        <dbReference type="SAM" id="MobiDB-lite"/>
    </source>
</evidence>
<sequence length="621" mass="69318">MPRRTADRVWGRCGQRVPDRRGCADRRPAARRPADRRPACRRCVPCRRCADRRCADGRCADGRCADGWCADRWCADGWCADRRSADRRRGCRWCADGWRAGVVRIRGRFVDRGGRGGGLPLRLLAQQRADLLHLDGRVVPARSGRRRAGDAVTHRLVRRTRGRGDRRRGPRPRNRGPWLRCHRVRHRRARHGRRDGRRGDRRGDRNARRWRQDAARRRARDRGRVARRGRCGGRRRWHRRGGGRHRAGRRSRICPDVGRRPARRRDHRCRRQGSGRGGRRRLPGGGRRPPGARRLRPGNRRRDDRRPGRDRRHAVARRDRRHSLRRRRRCPGTRLPLRRGGWGRGCRGRDVRWRRQRRPRAPGRRRPRPGRPGRRPRWWRPLGAGHRGRGRRRRDRSGRVRGRDRRQRHGGPGQCRIGGATGSGGGAAGRRAVTAGSGGGAAEIVAGCAYRGVVRTEHGGPGGGHPAVVAAGLVPVAQLLRHAGEVEAEGEHQRVGVAATALTRRVGLLEDPAGGGRVVGLPVQPGEQVTGGQDVLVVLAVRRSGRGDRVGEQAAGAGEVARGAKRQGLVLRGGQRGGVGHESNAARTRRSRATRPDCTGSELLIPGAPVVMCMIVPGRVQ</sequence>
<gene>
    <name evidence="2" type="ORF">GA0070213_110120</name>
</gene>
<feature type="compositionally biased region" description="Basic and acidic residues" evidence="1">
    <location>
        <begin position="197"/>
        <end position="216"/>
    </location>
</feature>
<dbReference type="Proteomes" id="UP000199360">
    <property type="component" value="Unassembled WGS sequence"/>
</dbReference>
<dbReference type="EMBL" id="FMDM01000010">
    <property type="protein sequence ID" value="SCG68569.1"/>
    <property type="molecule type" value="Genomic_DNA"/>
</dbReference>
<proteinExistence type="predicted"/>